<comment type="function">
    <text evidence="4">Binds as a heterodimer with protein bS6 to the central domain of the 16S rRNA, where it helps stabilize the platform of the 30S subunit.</text>
</comment>
<sequence>MVCYFCQRDIKEIDFKDTELLRKFISGLAKIRGKKRTGVCSKHQRKLSKAIKKARHLGLLPYTSK</sequence>
<evidence type="ECO:0000313" key="7">
    <source>
        <dbReference type="Proteomes" id="UP000237258"/>
    </source>
</evidence>
<proteinExistence type="inferred from homology"/>
<dbReference type="GO" id="GO:0003735">
    <property type="term" value="F:structural constituent of ribosome"/>
    <property type="evidence" value="ECO:0007669"/>
    <property type="project" value="InterPro"/>
</dbReference>
<dbReference type="NCBIfam" id="TIGR00165">
    <property type="entry name" value="S18"/>
    <property type="match status" value="1"/>
</dbReference>
<dbReference type="InterPro" id="IPR001648">
    <property type="entry name" value="Ribosomal_bS18"/>
</dbReference>
<evidence type="ECO:0000256" key="1">
    <source>
        <dbReference type="ARBA" id="ARBA00005589"/>
    </source>
</evidence>
<evidence type="ECO:0000256" key="2">
    <source>
        <dbReference type="ARBA" id="ARBA00022980"/>
    </source>
</evidence>
<keyword evidence="4" id="KW-0694">RNA-binding</keyword>
<evidence type="ECO:0000256" key="3">
    <source>
        <dbReference type="ARBA" id="ARBA00023274"/>
    </source>
</evidence>
<keyword evidence="3 4" id="KW-0687">Ribonucleoprotein</keyword>
<dbReference type="Gene3D" id="4.10.640.10">
    <property type="entry name" value="Ribosomal protein S18"/>
    <property type="match status" value="1"/>
</dbReference>
<dbReference type="InterPro" id="IPR036870">
    <property type="entry name" value="Ribosomal_bS18_sf"/>
</dbReference>
<organism evidence="6 7">
    <name type="scientific">Candidatus Nealsonbacteria bacterium CG23_combo_of_CG06-09_8_20_14_all_36_125</name>
    <dbReference type="NCBI Taxonomy" id="1974719"/>
    <lineage>
        <taxon>Bacteria</taxon>
        <taxon>Candidatus Nealsoniibacteriota</taxon>
    </lineage>
</organism>
<evidence type="ECO:0000256" key="4">
    <source>
        <dbReference type="HAMAP-Rule" id="MF_00270"/>
    </source>
</evidence>
<evidence type="ECO:0000313" key="6">
    <source>
        <dbReference type="EMBL" id="PIP24712.1"/>
    </source>
</evidence>
<dbReference type="HAMAP" id="MF_00270">
    <property type="entry name" value="Ribosomal_bS18"/>
    <property type="match status" value="1"/>
</dbReference>
<dbReference type="PANTHER" id="PTHR13479:SF40">
    <property type="entry name" value="SMALL RIBOSOMAL SUBUNIT PROTEIN BS18M"/>
    <property type="match status" value="1"/>
</dbReference>
<comment type="similarity">
    <text evidence="1 4 5">Belongs to the bacterial ribosomal protein bS18 family.</text>
</comment>
<dbReference type="GO" id="GO:0022627">
    <property type="term" value="C:cytosolic small ribosomal subunit"/>
    <property type="evidence" value="ECO:0007669"/>
    <property type="project" value="TreeGrafter"/>
</dbReference>
<evidence type="ECO:0000256" key="5">
    <source>
        <dbReference type="RuleBase" id="RU003910"/>
    </source>
</evidence>
<dbReference type="AlphaFoldDB" id="A0A2G9YZR2"/>
<dbReference type="GO" id="GO:0006412">
    <property type="term" value="P:translation"/>
    <property type="evidence" value="ECO:0007669"/>
    <property type="project" value="UniProtKB-UniRule"/>
</dbReference>
<dbReference type="EMBL" id="PCRR01000010">
    <property type="protein sequence ID" value="PIP24712.1"/>
    <property type="molecule type" value="Genomic_DNA"/>
</dbReference>
<dbReference type="Proteomes" id="UP000237258">
    <property type="component" value="Unassembled WGS sequence"/>
</dbReference>
<dbReference type="Pfam" id="PF01084">
    <property type="entry name" value="Ribosomal_S18"/>
    <property type="match status" value="1"/>
</dbReference>
<dbReference type="SUPFAM" id="SSF46911">
    <property type="entry name" value="Ribosomal protein S18"/>
    <property type="match status" value="1"/>
</dbReference>
<comment type="subunit">
    <text evidence="4">Part of the 30S ribosomal subunit. Forms a tight heterodimer with protein bS6.</text>
</comment>
<name>A0A2G9YZR2_9BACT</name>
<comment type="caution">
    <text evidence="6">The sequence shown here is derived from an EMBL/GenBank/DDBJ whole genome shotgun (WGS) entry which is preliminary data.</text>
</comment>
<keyword evidence="4" id="KW-0699">rRNA-binding</keyword>
<reference evidence="6 7" key="1">
    <citation type="submission" date="2017-09" db="EMBL/GenBank/DDBJ databases">
        <title>Depth-based differentiation of microbial function through sediment-hosted aquifers and enrichment of novel symbionts in the deep terrestrial subsurface.</title>
        <authorList>
            <person name="Probst A.J."/>
            <person name="Ladd B."/>
            <person name="Jarett J.K."/>
            <person name="Geller-Mcgrath D.E."/>
            <person name="Sieber C.M."/>
            <person name="Emerson J.B."/>
            <person name="Anantharaman K."/>
            <person name="Thomas B.C."/>
            <person name="Malmstrom R."/>
            <person name="Stieglmeier M."/>
            <person name="Klingl A."/>
            <person name="Woyke T."/>
            <person name="Ryan C.M."/>
            <person name="Banfield J.F."/>
        </authorList>
    </citation>
    <scope>NUCLEOTIDE SEQUENCE [LARGE SCALE GENOMIC DNA]</scope>
    <source>
        <strain evidence="6">CG23_combo_of_CG06-09_8_20_14_all_36_125</strain>
    </source>
</reference>
<dbReference type="PRINTS" id="PR00974">
    <property type="entry name" value="RIBOSOMALS18"/>
</dbReference>
<dbReference type="GO" id="GO:0070181">
    <property type="term" value="F:small ribosomal subunit rRNA binding"/>
    <property type="evidence" value="ECO:0007669"/>
    <property type="project" value="TreeGrafter"/>
</dbReference>
<gene>
    <name evidence="4 6" type="primary">rpsR</name>
    <name evidence="6" type="ORF">COX33_00385</name>
</gene>
<protein>
    <recommendedName>
        <fullName evidence="4">Small ribosomal subunit protein bS18</fullName>
    </recommendedName>
</protein>
<accession>A0A2G9YZR2</accession>
<keyword evidence="2 4" id="KW-0689">Ribosomal protein</keyword>
<dbReference type="PANTHER" id="PTHR13479">
    <property type="entry name" value="30S RIBOSOMAL PROTEIN S18"/>
    <property type="match status" value="1"/>
</dbReference>